<sequence precursor="true">MSKAVVAMLGSVALVAALLCSLIHADRSNRTPPHPGAPPADAASTASQAIHIYCAASNQAVLEPIRQAYERLTGTSIRVQYGPSQTLLAQLELTHHGDLYLPADESYLVTAKARGLVAEILPLATMQVGVVVKRGNPKGIVQLKSLLADNVRLVQASPDAAAAGKIARDHLTQTGQWAAVAEATTAFRGTVIEVTNDVQVGSADAGIAYDAVLHSYPDLEFVAIDALRNAIGKVSLGVLESSQNRDKTLHFARFVAARDQGLKIYREHGFHVSDGAPGLDVPELSVPTGSMFGPASQR</sequence>
<evidence type="ECO:0000256" key="1">
    <source>
        <dbReference type="ARBA" id="ARBA00009175"/>
    </source>
</evidence>
<dbReference type="OrthoDB" id="249482at2"/>
<evidence type="ECO:0000313" key="7">
    <source>
        <dbReference type="Proteomes" id="UP000315082"/>
    </source>
</evidence>
<feature type="binding site" evidence="4">
    <location>
        <position position="209"/>
    </location>
    <ligand>
        <name>molybdate</name>
        <dbReference type="ChEBI" id="CHEBI:36264"/>
    </ligand>
</feature>
<dbReference type="Proteomes" id="UP000315082">
    <property type="component" value="Chromosome"/>
</dbReference>
<keyword evidence="3 5" id="KW-0732">Signal</keyword>
<evidence type="ECO:0000313" key="6">
    <source>
        <dbReference type="EMBL" id="QDV69378.1"/>
    </source>
</evidence>
<keyword evidence="7" id="KW-1185">Reference proteome</keyword>
<evidence type="ECO:0000256" key="4">
    <source>
        <dbReference type="PIRSR" id="PIRSR004846-1"/>
    </source>
</evidence>
<organism evidence="6 7">
    <name type="scientific">Rosistilla carotiformis</name>
    <dbReference type="NCBI Taxonomy" id="2528017"/>
    <lineage>
        <taxon>Bacteria</taxon>
        <taxon>Pseudomonadati</taxon>
        <taxon>Planctomycetota</taxon>
        <taxon>Planctomycetia</taxon>
        <taxon>Pirellulales</taxon>
        <taxon>Pirellulaceae</taxon>
        <taxon>Rosistilla</taxon>
    </lineage>
</organism>
<accession>A0A518JV25</accession>
<feature type="binding site" evidence="4">
    <location>
        <position position="191"/>
    </location>
    <ligand>
        <name>molybdate</name>
        <dbReference type="ChEBI" id="CHEBI:36264"/>
    </ligand>
</feature>
<reference evidence="6 7" key="1">
    <citation type="submission" date="2019-02" db="EMBL/GenBank/DDBJ databases">
        <title>Deep-cultivation of Planctomycetes and their phenomic and genomic characterization uncovers novel biology.</title>
        <authorList>
            <person name="Wiegand S."/>
            <person name="Jogler M."/>
            <person name="Boedeker C."/>
            <person name="Pinto D."/>
            <person name="Vollmers J."/>
            <person name="Rivas-Marin E."/>
            <person name="Kohn T."/>
            <person name="Peeters S.H."/>
            <person name="Heuer A."/>
            <person name="Rast P."/>
            <person name="Oberbeckmann S."/>
            <person name="Bunk B."/>
            <person name="Jeske O."/>
            <person name="Meyerdierks A."/>
            <person name="Storesund J.E."/>
            <person name="Kallscheuer N."/>
            <person name="Luecker S."/>
            <person name="Lage O.M."/>
            <person name="Pohl T."/>
            <person name="Merkel B.J."/>
            <person name="Hornburger P."/>
            <person name="Mueller R.-W."/>
            <person name="Bruemmer F."/>
            <person name="Labrenz M."/>
            <person name="Spormann A.M."/>
            <person name="Op den Camp H."/>
            <person name="Overmann J."/>
            <person name="Amann R."/>
            <person name="Jetten M.S.M."/>
            <person name="Mascher T."/>
            <person name="Medema M.H."/>
            <person name="Devos D.P."/>
            <person name="Kaster A.-K."/>
            <person name="Ovreas L."/>
            <person name="Rohde M."/>
            <person name="Galperin M.Y."/>
            <person name="Jogler C."/>
        </authorList>
    </citation>
    <scope>NUCLEOTIDE SEQUENCE [LARGE SCALE GENOMIC DNA]</scope>
    <source>
        <strain evidence="6 7">Poly24</strain>
    </source>
</reference>
<proteinExistence type="inferred from homology"/>
<dbReference type="RefSeq" id="WP_145096784.1">
    <property type="nucleotide sequence ID" value="NZ_CP036348.1"/>
</dbReference>
<keyword evidence="4" id="KW-0500">Molybdenum</keyword>
<dbReference type="PIRSF" id="PIRSF004846">
    <property type="entry name" value="ModA"/>
    <property type="match status" value="1"/>
</dbReference>
<dbReference type="NCBIfam" id="TIGR01256">
    <property type="entry name" value="modA"/>
    <property type="match status" value="1"/>
</dbReference>
<comment type="similarity">
    <text evidence="1">Belongs to the bacterial solute-binding protein ModA family.</text>
</comment>
<dbReference type="GO" id="GO:0030973">
    <property type="term" value="F:molybdate ion binding"/>
    <property type="evidence" value="ECO:0007669"/>
    <property type="project" value="TreeGrafter"/>
</dbReference>
<protein>
    <submittedName>
        <fullName evidence="6">Binding protein</fullName>
    </submittedName>
</protein>
<gene>
    <name evidence="6" type="ORF">Poly24_30930</name>
</gene>
<dbReference type="EMBL" id="CP036348">
    <property type="protein sequence ID" value="QDV69378.1"/>
    <property type="molecule type" value="Genomic_DNA"/>
</dbReference>
<dbReference type="KEGG" id="rcf:Poly24_30930"/>
<keyword evidence="2 4" id="KW-0479">Metal-binding</keyword>
<dbReference type="GO" id="GO:0015689">
    <property type="term" value="P:molybdate ion transport"/>
    <property type="evidence" value="ECO:0007669"/>
    <property type="project" value="InterPro"/>
</dbReference>
<dbReference type="AlphaFoldDB" id="A0A518JV25"/>
<feature type="binding site" evidence="4">
    <location>
        <position position="84"/>
    </location>
    <ligand>
        <name>molybdate</name>
        <dbReference type="ChEBI" id="CHEBI:36264"/>
    </ligand>
</feature>
<dbReference type="GO" id="GO:0046872">
    <property type="term" value="F:metal ion binding"/>
    <property type="evidence" value="ECO:0007669"/>
    <property type="project" value="UniProtKB-KW"/>
</dbReference>
<feature type="binding site" evidence="4">
    <location>
        <position position="57"/>
    </location>
    <ligand>
        <name>molybdate</name>
        <dbReference type="ChEBI" id="CHEBI:36264"/>
    </ligand>
</feature>
<dbReference type="PANTHER" id="PTHR30632:SF0">
    <property type="entry name" value="SULFATE-BINDING PROTEIN"/>
    <property type="match status" value="1"/>
</dbReference>
<dbReference type="Gene3D" id="3.40.190.10">
    <property type="entry name" value="Periplasmic binding protein-like II"/>
    <property type="match status" value="2"/>
</dbReference>
<evidence type="ECO:0000256" key="2">
    <source>
        <dbReference type="ARBA" id="ARBA00022723"/>
    </source>
</evidence>
<evidence type="ECO:0000256" key="5">
    <source>
        <dbReference type="SAM" id="SignalP"/>
    </source>
</evidence>
<dbReference type="InterPro" id="IPR005950">
    <property type="entry name" value="ModA"/>
</dbReference>
<dbReference type="PANTHER" id="PTHR30632">
    <property type="entry name" value="MOLYBDATE-BINDING PERIPLASMIC PROTEIN"/>
    <property type="match status" value="1"/>
</dbReference>
<dbReference type="InterPro" id="IPR050682">
    <property type="entry name" value="ModA/WtpA"/>
</dbReference>
<feature type="chain" id="PRO_5022043622" evidence="5">
    <location>
        <begin position="26"/>
        <end position="298"/>
    </location>
</feature>
<dbReference type="SUPFAM" id="SSF53850">
    <property type="entry name" value="Periplasmic binding protein-like II"/>
    <property type="match status" value="1"/>
</dbReference>
<name>A0A518JV25_9BACT</name>
<feature type="binding site" evidence="4">
    <location>
        <position position="163"/>
    </location>
    <ligand>
        <name>molybdate</name>
        <dbReference type="ChEBI" id="CHEBI:36264"/>
    </ligand>
</feature>
<evidence type="ECO:0000256" key="3">
    <source>
        <dbReference type="ARBA" id="ARBA00022729"/>
    </source>
</evidence>
<feature type="signal peptide" evidence="5">
    <location>
        <begin position="1"/>
        <end position="25"/>
    </location>
</feature>
<dbReference type="Pfam" id="PF13531">
    <property type="entry name" value="SBP_bac_11"/>
    <property type="match status" value="1"/>
</dbReference>